<evidence type="ECO:0000313" key="5">
    <source>
        <dbReference type="Proteomes" id="UP001575652"/>
    </source>
</evidence>
<organism evidence="4 5">
    <name type="scientific">Arthrobacter halodurans</name>
    <dbReference type="NCBI Taxonomy" id="516699"/>
    <lineage>
        <taxon>Bacteria</taxon>
        <taxon>Bacillati</taxon>
        <taxon>Actinomycetota</taxon>
        <taxon>Actinomycetes</taxon>
        <taxon>Micrococcales</taxon>
        <taxon>Micrococcaceae</taxon>
        <taxon>Arthrobacter</taxon>
    </lineage>
</organism>
<evidence type="ECO:0000256" key="2">
    <source>
        <dbReference type="SAM" id="Phobius"/>
    </source>
</evidence>
<feature type="transmembrane region" description="Helical" evidence="2">
    <location>
        <begin position="121"/>
        <end position="140"/>
    </location>
</feature>
<keyword evidence="2" id="KW-0812">Transmembrane</keyword>
<evidence type="ECO:0000313" key="4">
    <source>
        <dbReference type="EMBL" id="MFB0834069.1"/>
    </source>
</evidence>
<feature type="domain" description="Phage shock protein PspC N-terminal" evidence="3">
    <location>
        <begin position="21"/>
        <end position="72"/>
    </location>
</feature>
<keyword evidence="5" id="KW-1185">Reference proteome</keyword>
<keyword evidence="2" id="KW-1133">Transmembrane helix</keyword>
<feature type="compositionally biased region" description="Low complexity" evidence="1">
    <location>
        <begin position="289"/>
        <end position="312"/>
    </location>
</feature>
<feature type="transmembrane region" description="Helical" evidence="2">
    <location>
        <begin position="361"/>
        <end position="386"/>
    </location>
</feature>
<feature type="transmembrane region" description="Helical" evidence="2">
    <location>
        <begin position="392"/>
        <end position="413"/>
    </location>
</feature>
<dbReference type="InterPro" id="IPR007168">
    <property type="entry name" value="Phageshock_PspC_N"/>
</dbReference>
<dbReference type="RefSeq" id="WP_373971235.1">
    <property type="nucleotide sequence ID" value="NZ_JBHDLJ010000003.1"/>
</dbReference>
<sequence length="565" mass="57471">MNNAPVESPFFRWVRELGVHRSEDRWIGGVAAGAGRRFGIDPILARGIVVVLAVFTGIGLLLYGLAWALLPEPDGRIHAQEAGRGRWSGGMTGALVFFLLGTFDRPGPFGQWFFVPGWDGWWGGTFWTLVVVGGIVWLVVAQSRKRGLENPAGGPGPLDDGPRRPEAGGYSPPGPEPYGPEQFRAAPAGADQPAPAAAAGATTAGTTATDATTAGTTATDATTAGTTATDPGFPGDPSAAGSDAASHGSVPDTSTSGDATAPIARNHPTLPLAAHGRGLSAPLGDQRSGHSATLGSTASAAASASKPGQASSPRYPDPDFRNPGFQDRGFPNRGAQAGYEPPRAVPAPAVPARTSEPLPGYAVAVVLGISILVAGATVLADMFALIDLGDDTLAVAMAAALTVLGAGLVGAAARRHSGGALTGFAIALLVPTILVSGATINRSQVQPWIGPIAVHEGNEYTYVFSGASLDLTPWGTDITTDTSLTVNTVFSSLDLTVPDNIPVVIEADSAFYSLTIDTPEGSTTHSGIGTSDSIPINRGASGPTLTVSINGAFNNVNVTTQEVAP</sequence>
<dbReference type="EMBL" id="JBHDLJ010000003">
    <property type="protein sequence ID" value="MFB0834069.1"/>
    <property type="molecule type" value="Genomic_DNA"/>
</dbReference>
<evidence type="ECO:0000259" key="3">
    <source>
        <dbReference type="Pfam" id="PF04024"/>
    </source>
</evidence>
<proteinExistence type="predicted"/>
<accession>A0ABV4ULQ6</accession>
<gene>
    <name evidence="4" type="ORF">ACETWP_05650</name>
</gene>
<feature type="transmembrane region" description="Helical" evidence="2">
    <location>
        <begin position="82"/>
        <end position="101"/>
    </location>
</feature>
<comment type="caution">
    <text evidence="4">The sequence shown here is derived from an EMBL/GenBank/DDBJ whole genome shotgun (WGS) entry which is preliminary data.</text>
</comment>
<keyword evidence="2" id="KW-0472">Membrane</keyword>
<feature type="region of interest" description="Disordered" evidence="1">
    <location>
        <begin position="148"/>
        <end position="350"/>
    </location>
</feature>
<dbReference type="Pfam" id="PF04024">
    <property type="entry name" value="PspC"/>
    <property type="match status" value="1"/>
</dbReference>
<feature type="transmembrane region" description="Helical" evidence="2">
    <location>
        <begin position="420"/>
        <end position="440"/>
    </location>
</feature>
<protein>
    <submittedName>
        <fullName evidence="4">PspC domain-containing protein</fullName>
    </submittedName>
</protein>
<reference evidence="4 5" key="1">
    <citation type="submission" date="2024-09" db="EMBL/GenBank/DDBJ databases">
        <authorList>
            <person name="Salinas-Garcia M.A."/>
            <person name="Prieme A."/>
        </authorList>
    </citation>
    <scope>NUCLEOTIDE SEQUENCE [LARGE SCALE GENOMIC DNA]</scope>
    <source>
        <strain evidence="4 5">DSM 21081</strain>
    </source>
</reference>
<feature type="compositionally biased region" description="Low complexity" evidence="1">
    <location>
        <begin position="179"/>
        <end position="249"/>
    </location>
</feature>
<evidence type="ECO:0000256" key="1">
    <source>
        <dbReference type="SAM" id="MobiDB-lite"/>
    </source>
</evidence>
<feature type="transmembrane region" description="Helical" evidence="2">
    <location>
        <begin position="43"/>
        <end position="70"/>
    </location>
</feature>
<dbReference type="Proteomes" id="UP001575652">
    <property type="component" value="Unassembled WGS sequence"/>
</dbReference>
<name>A0ABV4ULQ6_9MICC</name>